<dbReference type="PANTHER" id="PTHR10353">
    <property type="entry name" value="GLYCOSYL HYDROLASE"/>
    <property type="match status" value="1"/>
</dbReference>
<evidence type="ECO:0000256" key="4">
    <source>
        <dbReference type="RuleBase" id="RU003690"/>
    </source>
</evidence>
<proteinExistence type="inferred from homology"/>
<dbReference type="InterPro" id="IPR001360">
    <property type="entry name" value="Glyco_hydro_1"/>
</dbReference>
<dbReference type="Pfam" id="PF00232">
    <property type="entry name" value="Glyco_hydro_1"/>
    <property type="match status" value="1"/>
</dbReference>
<organism evidence="5 6">
    <name type="scientific">Rhamnusium bicolor</name>
    <dbReference type="NCBI Taxonomy" id="1586634"/>
    <lineage>
        <taxon>Eukaryota</taxon>
        <taxon>Metazoa</taxon>
        <taxon>Ecdysozoa</taxon>
        <taxon>Arthropoda</taxon>
        <taxon>Hexapoda</taxon>
        <taxon>Insecta</taxon>
        <taxon>Pterygota</taxon>
        <taxon>Neoptera</taxon>
        <taxon>Endopterygota</taxon>
        <taxon>Coleoptera</taxon>
        <taxon>Polyphaga</taxon>
        <taxon>Cucujiformia</taxon>
        <taxon>Chrysomeloidea</taxon>
        <taxon>Cerambycidae</taxon>
        <taxon>Lepturinae</taxon>
        <taxon>Rhagiini</taxon>
        <taxon>Rhamnusium</taxon>
    </lineage>
</organism>
<name>A0AAV8XDC1_9CUCU</name>
<evidence type="ECO:0000313" key="6">
    <source>
        <dbReference type="Proteomes" id="UP001162156"/>
    </source>
</evidence>
<dbReference type="PRINTS" id="PR00131">
    <property type="entry name" value="GLHYDRLASE1"/>
</dbReference>
<dbReference type="EMBL" id="JANEYF010003404">
    <property type="protein sequence ID" value="KAJ8936597.1"/>
    <property type="molecule type" value="Genomic_DNA"/>
</dbReference>
<protein>
    <recommendedName>
        <fullName evidence="7">Beta-glucosidase</fullName>
    </recommendedName>
</protein>
<evidence type="ECO:0008006" key="7">
    <source>
        <dbReference type="Google" id="ProtNLM"/>
    </source>
</evidence>
<keyword evidence="6" id="KW-1185">Reference proteome</keyword>
<dbReference type="GO" id="GO:0005975">
    <property type="term" value="P:carbohydrate metabolic process"/>
    <property type="evidence" value="ECO:0007669"/>
    <property type="project" value="InterPro"/>
</dbReference>
<dbReference type="GO" id="GO:0008422">
    <property type="term" value="F:beta-glucosidase activity"/>
    <property type="evidence" value="ECO:0007669"/>
    <property type="project" value="TreeGrafter"/>
</dbReference>
<feature type="non-terminal residue" evidence="5">
    <location>
        <position position="1"/>
    </location>
</feature>
<reference evidence="5" key="1">
    <citation type="journal article" date="2023" name="Insect Mol. Biol.">
        <title>Genome sequencing provides insights into the evolution of gene families encoding plant cell wall-degrading enzymes in longhorned beetles.</title>
        <authorList>
            <person name="Shin N.R."/>
            <person name="Okamura Y."/>
            <person name="Kirsch R."/>
            <person name="Pauchet Y."/>
        </authorList>
    </citation>
    <scope>NUCLEOTIDE SEQUENCE</scope>
    <source>
        <strain evidence="5">RBIC_L_NR</strain>
    </source>
</reference>
<sequence length="75" mass="8787">NYLSNVRDAIDDGVKVFGYTAWSLMDNFEWMRGYTEKFGLYSVDFNDPNRTRTPKSSVLFFKQVTRTRCLVDTCV</sequence>
<dbReference type="SUPFAM" id="SSF51445">
    <property type="entry name" value="(Trans)glycosidases"/>
    <property type="match status" value="1"/>
</dbReference>
<dbReference type="Proteomes" id="UP001162156">
    <property type="component" value="Unassembled WGS sequence"/>
</dbReference>
<accession>A0AAV8XDC1</accession>
<dbReference type="AlphaFoldDB" id="A0AAV8XDC1"/>
<comment type="similarity">
    <text evidence="1 4">Belongs to the glycosyl hydrolase 1 family.</text>
</comment>
<evidence type="ECO:0000256" key="1">
    <source>
        <dbReference type="ARBA" id="ARBA00010838"/>
    </source>
</evidence>
<evidence type="ECO:0000313" key="5">
    <source>
        <dbReference type="EMBL" id="KAJ8936597.1"/>
    </source>
</evidence>
<evidence type="ECO:0000256" key="2">
    <source>
        <dbReference type="ARBA" id="ARBA00022801"/>
    </source>
</evidence>
<dbReference type="InterPro" id="IPR017853">
    <property type="entry name" value="GH"/>
</dbReference>
<dbReference type="PANTHER" id="PTHR10353:SF36">
    <property type="entry name" value="LP05116P"/>
    <property type="match status" value="1"/>
</dbReference>
<dbReference type="Gene3D" id="3.20.20.80">
    <property type="entry name" value="Glycosidases"/>
    <property type="match status" value="1"/>
</dbReference>
<keyword evidence="2" id="KW-0378">Hydrolase</keyword>
<gene>
    <name evidence="5" type="ORF">NQ314_012212</name>
</gene>
<keyword evidence="3" id="KW-0326">Glycosidase</keyword>
<comment type="caution">
    <text evidence="5">The sequence shown here is derived from an EMBL/GenBank/DDBJ whole genome shotgun (WGS) entry which is preliminary data.</text>
</comment>
<evidence type="ECO:0000256" key="3">
    <source>
        <dbReference type="ARBA" id="ARBA00023295"/>
    </source>
</evidence>